<evidence type="ECO:0000313" key="2">
    <source>
        <dbReference type="EMBL" id="KAK1599392.1"/>
    </source>
</evidence>
<accession>A0AAD8QB96</accession>
<evidence type="ECO:0008006" key="4">
    <source>
        <dbReference type="Google" id="ProtNLM"/>
    </source>
</evidence>
<evidence type="ECO:0000256" key="1">
    <source>
        <dbReference type="SAM" id="SignalP"/>
    </source>
</evidence>
<evidence type="ECO:0000313" key="3">
    <source>
        <dbReference type="Proteomes" id="UP001230504"/>
    </source>
</evidence>
<proteinExistence type="predicted"/>
<dbReference type="GeneID" id="85440719"/>
<comment type="caution">
    <text evidence="2">The sequence shown here is derived from an EMBL/GenBank/DDBJ whole genome shotgun (WGS) entry which is preliminary data.</text>
</comment>
<keyword evidence="1" id="KW-0732">Signal</keyword>
<dbReference type="RefSeq" id="XP_060419981.1">
    <property type="nucleotide sequence ID" value="XM_060556479.1"/>
</dbReference>
<feature type="signal peptide" evidence="1">
    <location>
        <begin position="1"/>
        <end position="21"/>
    </location>
</feature>
<keyword evidence="3" id="KW-1185">Reference proteome</keyword>
<gene>
    <name evidence="2" type="ORF">LY79DRAFT_534933</name>
</gene>
<protein>
    <recommendedName>
        <fullName evidence="4">Secreted protein</fullName>
    </recommendedName>
</protein>
<organism evidence="2 3">
    <name type="scientific">Colletotrichum navitas</name>
    <dbReference type="NCBI Taxonomy" id="681940"/>
    <lineage>
        <taxon>Eukaryota</taxon>
        <taxon>Fungi</taxon>
        <taxon>Dikarya</taxon>
        <taxon>Ascomycota</taxon>
        <taxon>Pezizomycotina</taxon>
        <taxon>Sordariomycetes</taxon>
        <taxon>Hypocreomycetidae</taxon>
        <taxon>Glomerellales</taxon>
        <taxon>Glomerellaceae</taxon>
        <taxon>Colletotrichum</taxon>
        <taxon>Colletotrichum graminicola species complex</taxon>
    </lineage>
</organism>
<dbReference type="AlphaFoldDB" id="A0AAD8QB96"/>
<dbReference type="EMBL" id="JAHLJV010000002">
    <property type="protein sequence ID" value="KAK1599392.1"/>
    <property type="molecule type" value="Genomic_DNA"/>
</dbReference>
<feature type="chain" id="PRO_5042141725" description="Secreted protein" evidence="1">
    <location>
        <begin position="22"/>
        <end position="89"/>
    </location>
</feature>
<dbReference type="Proteomes" id="UP001230504">
    <property type="component" value="Unassembled WGS sequence"/>
</dbReference>
<sequence length="89" mass="10185">MLKPTLFTLWLSFAFGSSALSASPRVRLSRARHFELLSRLIIMDPVPLLDFCLWKPPPPPSWSSFVLVLRDRVDILTDPSNVTLRHIVE</sequence>
<reference evidence="2" key="1">
    <citation type="submission" date="2021-06" db="EMBL/GenBank/DDBJ databases">
        <title>Comparative genomics, transcriptomics and evolutionary studies reveal genomic signatures of adaptation to plant cell wall in hemibiotrophic fungi.</title>
        <authorList>
            <consortium name="DOE Joint Genome Institute"/>
            <person name="Baroncelli R."/>
            <person name="Diaz J.F."/>
            <person name="Benocci T."/>
            <person name="Peng M."/>
            <person name="Battaglia E."/>
            <person name="Haridas S."/>
            <person name="Andreopoulos W."/>
            <person name="Labutti K."/>
            <person name="Pangilinan J."/>
            <person name="Floch G.L."/>
            <person name="Makela M.R."/>
            <person name="Henrissat B."/>
            <person name="Grigoriev I.V."/>
            <person name="Crouch J.A."/>
            <person name="De Vries R.P."/>
            <person name="Sukno S.A."/>
            <person name="Thon M.R."/>
        </authorList>
    </citation>
    <scope>NUCLEOTIDE SEQUENCE</scope>
    <source>
        <strain evidence="2">CBS 125086</strain>
    </source>
</reference>
<name>A0AAD8QB96_9PEZI</name>